<sequence length="467" mass="48867">MHCLVIGATGYVGARLVPRLLAAGHDVRVLARDARRVAARPWGAAVQVNVGDVTDPAAVAAACSGVDAVFYLVHMMDATGRDEFRERDLAAAATCARAAGAAGVVRIVYLGGLQPATGPASAHLASRHEVGRAFLESGVPTAVLQAGVVVGTGSASFEMIRHLAASGPLLPLPAAADHLVQPIAIDDVLHHLVACLQLPPRISTVFDVGGPDVLSYREMLTGYAEEAGLPLVGVPVPLPMPRAVAARLVAAMTPVDRHLAGPLLESMAHDLVCRGEPPTPPPSGGPTPYRVAVRRALAGEGAAGSMPADPAGPELVSERIEPVAAPAAELWRVISSIGGRTGWYTLPGVWELRGALDALLGGVGARRTRPERLAPGAALDWWRVEAVDEGRMLRLRAESKLPGVARLEMRAEPDGTGSRYVQRTTFIPDGPAGRLYWYAQLPAHGFVFAVMARTIAGVAERGLSRPC</sequence>
<feature type="domain" description="NAD(P)-binding" evidence="1">
    <location>
        <begin position="7"/>
        <end position="114"/>
    </location>
</feature>
<gene>
    <name evidence="2" type="ORF">SAMN05443637_12265</name>
</gene>
<proteinExistence type="predicted"/>
<reference evidence="2 3" key="1">
    <citation type="submission" date="2016-11" db="EMBL/GenBank/DDBJ databases">
        <authorList>
            <person name="Jaros S."/>
            <person name="Januszkiewicz K."/>
            <person name="Wedrychowicz H."/>
        </authorList>
    </citation>
    <scope>NUCLEOTIDE SEQUENCE [LARGE SCALE GENOMIC DNA]</scope>
    <source>
        <strain evidence="2 3">DSM 43832</strain>
    </source>
</reference>
<accession>A0A1M6Z3E2</accession>
<dbReference type="InterPro" id="IPR051207">
    <property type="entry name" value="ComplexI_NDUFA9_subunit"/>
</dbReference>
<dbReference type="GO" id="GO:0044877">
    <property type="term" value="F:protein-containing complex binding"/>
    <property type="evidence" value="ECO:0007669"/>
    <property type="project" value="TreeGrafter"/>
</dbReference>
<dbReference type="STRING" id="1848.SAMN05443637_12265"/>
<dbReference type="AlphaFoldDB" id="A0A1M6Z3E2"/>
<dbReference type="InterPro" id="IPR036291">
    <property type="entry name" value="NAD(P)-bd_dom_sf"/>
</dbReference>
<dbReference type="Gene3D" id="3.40.50.720">
    <property type="entry name" value="NAD(P)-binding Rossmann-like Domain"/>
    <property type="match status" value="1"/>
</dbReference>
<evidence type="ECO:0000259" key="1">
    <source>
        <dbReference type="Pfam" id="PF13460"/>
    </source>
</evidence>
<dbReference type="Pfam" id="PF13460">
    <property type="entry name" value="NAD_binding_10"/>
    <property type="match status" value="1"/>
</dbReference>
<dbReference type="PANTHER" id="PTHR12126">
    <property type="entry name" value="NADH-UBIQUINONE OXIDOREDUCTASE 39 KDA SUBUNIT-RELATED"/>
    <property type="match status" value="1"/>
</dbReference>
<keyword evidence="3" id="KW-1185">Reference proteome</keyword>
<dbReference type="RefSeq" id="WP_200804095.1">
    <property type="nucleotide sequence ID" value="NZ_FRAP01000022.1"/>
</dbReference>
<dbReference type="Proteomes" id="UP000184363">
    <property type="component" value="Unassembled WGS sequence"/>
</dbReference>
<dbReference type="Pfam" id="PF11066">
    <property type="entry name" value="DUF2867"/>
    <property type="match status" value="1"/>
</dbReference>
<dbReference type="SUPFAM" id="SSF51735">
    <property type="entry name" value="NAD(P)-binding Rossmann-fold domains"/>
    <property type="match status" value="1"/>
</dbReference>
<dbReference type="Gene3D" id="3.30.530.20">
    <property type="match status" value="1"/>
</dbReference>
<dbReference type="InterPro" id="IPR023393">
    <property type="entry name" value="START-like_dom_sf"/>
</dbReference>
<dbReference type="InterPro" id="IPR016040">
    <property type="entry name" value="NAD(P)-bd_dom"/>
</dbReference>
<evidence type="ECO:0000313" key="2">
    <source>
        <dbReference type="EMBL" id="SHL25041.1"/>
    </source>
</evidence>
<name>A0A1M6Z3E2_PSETH</name>
<evidence type="ECO:0000313" key="3">
    <source>
        <dbReference type="Proteomes" id="UP000184363"/>
    </source>
</evidence>
<protein>
    <submittedName>
        <fullName evidence="2">Uncharacterized conserved protein YbjT, contains NAD(P)-binding and DUF2867 domains</fullName>
    </submittedName>
</protein>
<dbReference type="SUPFAM" id="SSF55961">
    <property type="entry name" value="Bet v1-like"/>
    <property type="match status" value="1"/>
</dbReference>
<organism evidence="2 3">
    <name type="scientific">Pseudonocardia thermophila</name>
    <dbReference type="NCBI Taxonomy" id="1848"/>
    <lineage>
        <taxon>Bacteria</taxon>
        <taxon>Bacillati</taxon>
        <taxon>Actinomycetota</taxon>
        <taxon>Actinomycetes</taxon>
        <taxon>Pseudonocardiales</taxon>
        <taxon>Pseudonocardiaceae</taxon>
        <taxon>Pseudonocardia</taxon>
    </lineage>
</organism>
<dbReference type="PANTHER" id="PTHR12126:SF11">
    <property type="entry name" value="NADH DEHYDROGENASE [UBIQUINONE] 1 ALPHA SUBCOMPLEX SUBUNIT 9, MITOCHONDRIAL"/>
    <property type="match status" value="1"/>
</dbReference>
<dbReference type="InterPro" id="IPR021295">
    <property type="entry name" value="DUF2867"/>
</dbReference>
<dbReference type="EMBL" id="FRAP01000022">
    <property type="protein sequence ID" value="SHL25041.1"/>
    <property type="molecule type" value="Genomic_DNA"/>
</dbReference>